<dbReference type="Gene3D" id="1.20.140.160">
    <property type="match status" value="1"/>
</dbReference>
<dbReference type="EMBL" id="JBHSGK010000013">
    <property type="protein sequence ID" value="MFC4737671.1"/>
    <property type="molecule type" value="Genomic_DNA"/>
</dbReference>
<evidence type="ECO:0000259" key="2">
    <source>
        <dbReference type="Pfam" id="PF04545"/>
    </source>
</evidence>
<dbReference type="Proteomes" id="UP001595896">
    <property type="component" value="Unassembled WGS sequence"/>
</dbReference>
<sequence>MTYRCPYCRIPGGCRELGRIRTALPGLFRHGLTASFLRDSKQREQFYLGVCSDLFLHKAALDHAFRIHVENRQFLRYMRTSLYWKAIRADQEHRRLQQRSIPSADVPEPKPELVPDPGFSLPEDAAKRLTKRQLDVLRLLYEEDLLLHEAGRRLGITQQAVSASHHAALKRLRSD</sequence>
<accession>A0ABV9NZD9</accession>
<name>A0ABV9NZD9_9BACI</name>
<evidence type="ECO:0000313" key="4">
    <source>
        <dbReference type="Proteomes" id="UP001595896"/>
    </source>
</evidence>
<dbReference type="SUPFAM" id="SSF88659">
    <property type="entry name" value="Sigma3 and sigma4 domains of RNA polymerase sigma factors"/>
    <property type="match status" value="1"/>
</dbReference>
<protein>
    <submittedName>
        <fullName evidence="3">Sigma factor-like helix-turn-helix DNA-binding protein</fullName>
    </submittedName>
</protein>
<evidence type="ECO:0000256" key="1">
    <source>
        <dbReference type="SAM" id="MobiDB-lite"/>
    </source>
</evidence>
<dbReference type="InterPro" id="IPR007630">
    <property type="entry name" value="RNA_pol_sigma70_r4"/>
</dbReference>
<keyword evidence="4" id="KW-1185">Reference proteome</keyword>
<proteinExistence type="predicted"/>
<feature type="region of interest" description="Disordered" evidence="1">
    <location>
        <begin position="95"/>
        <end position="119"/>
    </location>
</feature>
<organism evidence="3 4">
    <name type="scientific">Bacillus daqingensis</name>
    <dbReference type="NCBI Taxonomy" id="872396"/>
    <lineage>
        <taxon>Bacteria</taxon>
        <taxon>Bacillati</taxon>
        <taxon>Bacillota</taxon>
        <taxon>Bacilli</taxon>
        <taxon>Bacillales</taxon>
        <taxon>Bacillaceae</taxon>
        <taxon>Bacillus</taxon>
    </lineage>
</organism>
<dbReference type="RefSeq" id="WP_377910259.1">
    <property type="nucleotide sequence ID" value="NZ_JBHSGK010000013.1"/>
</dbReference>
<dbReference type="Pfam" id="PF04545">
    <property type="entry name" value="Sigma70_r4"/>
    <property type="match status" value="1"/>
</dbReference>
<reference evidence="4" key="1">
    <citation type="journal article" date="2019" name="Int. J. Syst. Evol. Microbiol.">
        <title>The Global Catalogue of Microorganisms (GCM) 10K type strain sequencing project: providing services to taxonomists for standard genome sequencing and annotation.</title>
        <authorList>
            <consortium name="The Broad Institute Genomics Platform"/>
            <consortium name="The Broad Institute Genome Sequencing Center for Infectious Disease"/>
            <person name="Wu L."/>
            <person name="Ma J."/>
        </authorList>
    </citation>
    <scope>NUCLEOTIDE SEQUENCE [LARGE SCALE GENOMIC DNA]</scope>
    <source>
        <strain evidence="4">JCM 12165</strain>
    </source>
</reference>
<evidence type="ECO:0000313" key="3">
    <source>
        <dbReference type="EMBL" id="MFC4737671.1"/>
    </source>
</evidence>
<comment type="caution">
    <text evidence="3">The sequence shown here is derived from an EMBL/GenBank/DDBJ whole genome shotgun (WGS) entry which is preliminary data.</text>
</comment>
<dbReference type="InterPro" id="IPR013324">
    <property type="entry name" value="RNA_pol_sigma_r3/r4-like"/>
</dbReference>
<feature type="domain" description="RNA polymerase sigma-70 region 4" evidence="2">
    <location>
        <begin position="127"/>
        <end position="173"/>
    </location>
</feature>
<gene>
    <name evidence="3" type="ORF">ACFO4L_13790</name>
</gene>